<evidence type="ECO:0000313" key="6">
    <source>
        <dbReference type="Proteomes" id="UP000633509"/>
    </source>
</evidence>
<dbReference type="InterPro" id="IPR016161">
    <property type="entry name" value="Ald_DH/histidinol_DH"/>
</dbReference>
<dbReference type="Gene3D" id="3.40.309.10">
    <property type="entry name" value="Aldehyde Dehydrogenase, Chain A, domain 2"/>
    <property type="match status" value="1"/>
</dbReference>
<organism evidence="5 6">
    <name type="scientific">Nonomuraea angiospora</name>
    <dbReference type="NCBI Taxonomy" id="46172"/>
    <lineage>
        <taxon>Bacteria</taxon>
        <taxon>Bacillati</taxon>
        <taxon>Actinomycetota</taxon>
        <taxon>Actinomycetes</taxon>
        <taxon>Streptosporangiales</taxon>
        <taxon>Streptosporangiaceae</taxon>
        <taxon>Nonomuraea</taxon>
    </lineage>
</organism>
<accession>A0ABR9LM91</accession>
<keyword evidence="2" id="KW-0560">Oxidoreductase</keyword>
<dbReference type="PANTHER" id="PTHR42991:SF1">
    <property type="entry name" value="ALDEHYDE DEHYDROGENASE"/>
    <property type="match status" value="1"/>
</dbReference>
<feature type="domain" description="Aldehyde dehydrogenase" evidence="4">
    <location>
        <begin position="29"/>
        <end position="492"/>
    </location>
</feature>
<dbReference type="PANTHER" id="PTHR42991">
    <property type="entry name" value="ALDEHYDE DEHYDROGENASE"/>
    <property type="match status" value="1"/>
</dbReference>
<comment type="caution">
    <text evidence="5">The sequence shown here is derived from an EMBL/GenBank/DDBJ whole genome shotgun (WGS) entry which is preliminary data.</text>
</comment>
<dbReference type="SUPFAM" id="SSF53720">
    <property type="entry name" value="ALDH-like"/>
    <property type="match status" value="1"/>
</dbReference>
<dbReference type="InterPro" id="IPR051020">
    <property type="entry name" value="ALDH-related_metabolic_enz"/>
</dbReference>
<keyword evidence="6" id="KW-1185">Reference proteome</keyword>
<dbReference type="RefSeq" id="WP_225963157.1">
    <property type="nucleotide sequence ID" value="NZ_JADBEK010000001.1"/>
</dbReference>
<name>A0ABR9LM91_9ACTN</name>
<dbReference type="InterPro" id="IPR015590">
    <property type="entry name" value="Aldehyde_DH_dom"/>
</dbReference>
<reference evidence="5 6" key="1">
    <citation type="submission" date="2020-10" db="EMBL/GenBank/DDBJ databases">
        <title>Sequencing the genomes of 1000 actinobacteria strains.</title>
        <authorList>
            <person name="Klenk H.-P."/>
        </authorList>
    </citation>
    <scope>NUCLEOTIDE SEQUENCE [LARGE SCALE GENOMIC DNA]</scope>
    <source>
        <strain evidence="5 6">DSM 43173</strain>
    </source>
</reference>
<dbReference type="Gene3D" id="3.40.605.10">
    <property type="entry name" value="Aldehyde Dehydrogenase, Chain A, domain 1"/>
    <property type="match status" value="1"/>
</dbReference>
<dbReference type="EMBL" id="JADBEK010000001">
    <property type="protein sequence ID" value="MBE1581774.1"/>
    <property type="molecule type" value="Genomic_DNA"/>
</dbReference>
<dbReference type="InterPro" id="IPR016162">
    <property type="entry name" value="Ald_DH_N"/>
</dbReference>
<evidence type="ECO:0000256" key="2">
    <source>
        <dbReference type="ARBA" id="ARBA00023002"/>
    </source>
</evidence>
<evidence type="ECO:0000256" key="3">
    <source>
        <dbReference type="SAM" id="MobiDB-lite"/>
    </source>
</evidence>
<evidence type="ECO:0000256" key="1">
    <source>
        <dbReference type="ARBA" id="ARBA00009986"/>
    </source>
</evidence>
<evidence type="ECO:0000259" key="4">
    <source>
        <dbReference type="Pfam" id="PF00171"/>
    </source>
</evidence>
<dbReference type="InterPro" id="IPR016163">
    <property type="entry name" value="Ald_DH_C"/>
</dbReference>
<sequence>MSLMTGPTAPSAATRWSPPGQAFAGGRWQETERRTAVTDPETGAFLGEVADSTAAEVRAAVDALVDAFRAGTGADTDAGRGDWPLWRRREALHRAADLLRQRAERFTAIVGSEGCKTIRDARREVGRAAETLQLSAGAGHALQGASVPFEDTSRGADRLGWSSREPLGVVAAITPFNDPLNLVAHKVGPALLSGNVIAVKPHEATPLSALALAELLLEAGVPGDRLAVLPGGPAAGRELVSHPGVDVVSFTGGVRTADEVARLAGARTLLMELGGSNPVIVDHDVDLMAAARAIAEGAFGCAGQNCLSVQRVYVVARHYDELLGHLTHATAHLRVGSKHDERTDVGPLIDVAAARRVEHRVGEAVARGAVVRAGAVRQEATYQPTILTGLAPDDPIVTDEIFGPVVSVLPVADLDDAVNQANRAATGLQAGVFTRDTTAALRTARRLRAGAVMINDTSDFRIDAMPFGGFHRSGIGREGVTSAVVAMTAPKVIAARLTSIS</sequence>
<gene>
    <name evidence="5" type="ORF">H4W80_000032</name>
</gene>
<feature type="region of interest" description="Disordered" evidence="3">
    <location>
        <begin position="1"/>
        <end position="33"/>
    </location>
</feature>
<dbReference type="Pfam" id="PF00171">
    <property type="entry name" value="Aldedh"/>
    <property type="match status" value="1"/>
</dbReference>
<comment type="similarity">
    <text evidence="1">Belongs to the aldehyde dehydrogenase family.</text>
</comment>
<protein>
    <submittedName>
        <fullName evidence="5">Acyl-CoA reductase-like NAD-dependent aldehyde dehydrogenase</fullName>
    </submittedName>
</protein>
<evidence type="ECO:0000313" key="5">
    <source>
        <dbReference type="EMBL" id="MBE1581774.1"/>
    </source>
</evidence>
<dbReference type="Proteomes" id="UP000633509">
    <property type="component" value="Unassembled WGS sequence"/>
</dbReference>
<proteinExistence type="inferred from homology"/>